<dbReference type="Pfam" id="PF13649">
    <property type="entry name" value="Methyltransf_25"/>
    <property type="match status" value="1"/>
</dbReference>
<comment type="catalytic activity">
    <reaction evidence="3">
        <text>prephenate + S-adenosyl-L-methionine = carboxy-S-adenosyl-L-methionine + 3-phenylpyruvate + H2O</text>
        <dbReference type="Rhea" id="RHEA:51692"/>
        <dbReference type="ChEBI" id="CHEBI:15377"/>
        <dbReference type="ChEBI" id="CHEBI:18005"/>
        <dbReference type="ChEBI" id="CHEBI:29934"/>
        <dbReference type="ChEBI" id="CHEBI:59789"/>
        <dbReference type="ChEBI" id="CHEBI:134278"/>
    </reaction>
</comment>
<dbReference type="InterPro" id="IPR041698">
    <property type="entry name" value="Methyltransf_25"/>
</dbReference>
<protein>
    <recommendedName>
        <fullName evidence="3">Carboxy-S-adenosyl-L-methionine synthase</fullName>
        <shortName evidence="3">Cx-SAM synthase</shortName>
        <ecNumber evidence="3">2.1.3.-</ecNumber>
    </recommendedName>
</protein>
<evidence type="ECO:0000256" key="3">
    <source>
        <dbReference type="HAMAP-Rule" id="MF_01589"/>
    </source>
</evidence>
<reference evidence="5 6" key="1">
    <citation type="submission" date="2022-01" db="EMBL/GenBank/DDBJ databases">
        <title>Desulfofustis limnae sp. nov., a novel mesophilic sulfate-reducing bacterium isolated from marsh soil.</title>
        <authorList>
            <person name="Watanabe M."/>
            <person name="Takahashi A."/>
            <person name="Kojima H."/>
            <person name="Fukui M."/>
        </authorList>
    </citation>
    <scope>NUCLEOTIDE SEQUENCE [LARGE SCALE GENOMIC DNA]</scope>
    <source>
        <strain evidence="5 6">PPLL</strain>
    </source>
</reference>
<feature type="binding site" evidence="3">
    <location>
        <begin position="93"/>
        <end position="94"/>
    </location>
    <ligand>
        <name>S-adenosyl-L-methionine</name>
        <dbReference type="ChEBI" id="CHEBI:59789"/>
    </ligand>
</feature>
<organism evidence="5 6">
    <name type="scientific">Desulfofustis limnaeus</name>
    <dbReference type="NCBI Taxonomy" id="2740163"/>
    <lineage>
        <taxon>Bacteria</taxon>
        <taxon>Pseudomonadati</taxon>
        <taxon>Thermodesulfobacteriota</taxon>
        <taxon>Desulfobulbia</taxon>
        <taxon>Desulfobulbales</taxon>
        <taxon>Desulfocapsaceae</taxon>
        <taxon>Desulfofustis</taxon>
    </lineage>
</organism>
<evidence type="ECO:0000256" key="2">
    <source>
        <dbReference type="ARBA" id="ARBA00022691"/>
    </source>
</evidence>
<dbReference type="InterPro" id="IPR029063">
    <property type="entry name" value="SAM-dependent_MTases_sf"/>
</dbReference>
<feature type="binding site" evidence="3">
    <location>
        <begin position="68"/>
        <end position="70"/>
    </location>
    <ligand>
        <name>S-adenosyl-L-methionine</name>
        <dbReference type="ChEBI" id="CHEBI:59789"/>
    </ligand>
</feature>
<gene>
    <name evidence="3 5" type="primary">cmoA</name>
    <name evidence="5" type="ORF">DPPLL_24180</name>
</gene>
<evidence type="ECO:0000256" key="1">
    <source>
        <dbReference type="ARBA" id="ARBA00022679"/>
    </source>
</evidence>
<dbReference type="EMBL" id="AP025516">
    <property type="protein sequence ID" value="BDD88053.1"/>
    <property type="molecule type" value="Genomic_DNA"/>
</dbReference>
<name>A0ABN6M585_9BACT</name>
<dbReference type="PANTHER" id="PTHR43861:SF2">
    <property type="entry name" value="CARBOXY-S-ADENOSYL-L-METHIONINE SYNTHASE"/>
    <property type="match status" value="1"/>
</dbReference>
<dbReference type="PANTHER" id="PTHR43861">
    <property type="entry name" value="TRANS-ACONITATE 2-METHYLTRANSFERASE-RELATED"/>
    <property type="match status" value="1"/>
</dbReference>
<keyword evidence="2 3" id="KW-0949">S-adenosyl-L-methionine</keyword>
<proteinExistence type="inferred from homology"/>
<dbReference type="NCBIfam" id="TIGR00740">
    <property type="entry name" value="carboxy-S-adenosyl-L-methionine synthase CmoA"/>
    <property type="match status" value="1"/>
</dbReference>
<comment type="similarity">
    <text evidence="3">Belongs to the class I-like SAM-binding methyltransferase superfamily. Cx-SAM synthase family.</text>
</comment>
<feature type="binding site" evidence="3">
    <location>
        <position position="136"/>
    </location>
    <ligand>
        <name>S-adenosyl-L-methionine</name>
        <dbReference type="ChEBI" id="CHEBI:59789"/>
    </ligand>
</feature>
<dbReference type="InterPro" id="IPR005271">
    <property type="entry name" value="CmoA"/>
</dbReference>
<dbReference type="Proteomes" id="UP000830055">
    <property type="component" value="Chromosome"/>
</dbReference>
<feature type="binding site" evidence="3">
    <location>
        <position position="203"/>
    </location>
    <ligand>
        <name>S-adenosyl-L-methionine</name>
        <dbReference type="ChEBI" id="CHEBI:59789"/>
    </ligand>
</feature>
<evidence type="ECO:0000313" key="5">
    <source>
        <dbReference type="EMBL" id="BDD88053.1"/>
    </source>
</evidence>
<dbReference type="SUPFAM" id="SSF53335">
    <property type="entry name" value="S-adenosyl-L-methionine-dependent methyltransferases"/>
    <property type="match status" value="1"/>
</dbReference>
<comment type="function">
    <text evidence="3">Catalyzes the conversion of S-adenosyl-L-methionine (SAM) to carboxy-S-adenosyl-L-methionine (Cx-SAM).</text>
</comment>
<evidence type="ECO:0000313" key="6">
    <source>
        <dbReference type="Proteomes" id="UP000830055"/>
    </source>
</evidence>
<dbReference type="EC" id="2.1.3.-" evidence="3"/>
<feature type="domain" description="Methyltransferase" evidence="4">
    <location>
        <begin position="64"/>
        <end position="162"/>
    </location>
</feature>
<evidence type="ECO:0000259" key="4">
    <source>
        <dbReference type="Pfam" id="PF13649"/>
    </source>
</evidence>
<feature type="binding site" evidence="3">
    <location>
        <position position="43"/>
    </location>
    <ligand>
        <name>S-adenosyl-L-methionine</name>
        <dbReference type="ChEBI" id="CHEBI:59789"/>
    </ligand>
</feature>
<dbReference type="RefSeq" id="WP_284151443.1">
    <property type="nucleotide sequence ID" value="NZ_AP025516.1"/>
</dbReference>
<dbReference type="Gene3D" id="3.40.50.150">
    <property type="entry name" value="Vaccinia Virus protein VP39"/>
    <property type="match status" value="1"/>
</dbReference>
<sequence>MSVTPPSPPDRLYQTETVPEDFAFSERVVEVFDDMLDRSIPFYQEVIKATARLLERYLQPGDTICDLGCSTGSSLLQLARLLEGRELRLIGIDNSPAMLEKARCKATLFDRDKQMRFILEDITRLQRPGTGAFICNYTLQFIRPIRRPALINGLFANLRPGGVLIVSEKTVLPASALNRGFIDIYHDFKRERGYSELEIARKREALENILIPFSIEENISLLGDAGFTPVTPFFQWFNFSSFIACKPG</sequence>
<dbReference type="CDD" id="cd02440">
    <property type="entry name" value="AdoMet_MTases"/>
    <property type="match status" value="1"/>
</dbReference>
<feature type="binding site" evidence="3">
    <location>
        <begin position="121"/>
        <end position="122"/>
    </location>
    <ligand>
        <name>S-adenosyl-L-methionine</name>
        <dbReference type="ChEBI" id="CHEBI:59789"/>
    </ligand>
</feature>
<keyword evidence="6" id="KW-1185">Reference proteome</keyword>
<accession>A0ABN6M585</accession>
<keyword evidence="1 3" id="KW-0808">Transferase</keyword>
<dbReference type="HAMAP" id="MF_01589">
    <property type="entry name" value="Cx_SAM_synthase"/>
    <property type="match status" value="1"/>
</dbReference>
<dbReference type="PIRSF" id="PIRSF006325">
    <property type="entry name" value="MeTrfase_bac"/>
    <property type="match status" value="1"/>
</dbReference>